<dbReference type="GO" id="GO:0030272">
    <property type="term" value="F:5-formyltetrahydrofolate cyclo-ligase activity"/>
    <property type="evidence" value="ECO:0007669"/>
    <property type="project" value="UniProtKB-EC"/>
</dbReference>
<proteinExistence type="inferred from homology"/>
<dbReference type="SUPFAM" id="SSF100950">
    <property type="entry name" value="NagB/RpiA/CoA transferase-like"/>
    <property type="match status" value="1"/>
</dbReference>
<comment type="similarity">
    <text evidence="1 5">Belongs to the 5-formyltetrahydrofolate cyclo-ligase family.</text>
</comment>
<comment type="cofactor">
    <cofactor evidence="5">
        <name>Mg(2+)</name>
        <dbReference type="ChEBI" id="CHEBI:18420"/>
    </cofactor>
</comment>
<organism evidence="6 7">
    <name type="scientific">Prevotella intermedia</name>
    <dbReference type="NCBI Taxonomy" id="28131"/>
    <lineage>
        <taxon>Bacteria</taxon>
        <taxon>Pseudomonadati</taxon>
        <taxon>Bacteroidota</taxon>
        <taxon>Bacteroidia</taxon>
        <taxon>Bacteroidales</taxon>
        <taxon>Prevotellaceae</taxon>
        <taxon>Prevotella</taxon>
    </lineage>
</organism>
<sequence>MINPIFRFKLFVLNLIMMNKTELRKEIRNRKRQYTQEQLQALSAPIIDHLRHHPKLVAAKTVMLYHSLPDEVFTHTFVDEMVKAGKDVLLPVVISETEMEIRRYTGAKDMAMSSFHILEPIGELFTDYDSIEFIAVPGMSFDAHRNRLGRGKGYYDRFLKQTEQAYKLGICFDFQKLDSIPTNEYDEKVDEVL</sequence>
<feature type="binding site" evidence="4">
    <location>
        <begin position="20"/>
        <end position="24"/>
    </location>
    <ligand>
        <name>ATP</name>
        <dbReference type="ChEBI" id="CHEBI:30616"/>
    </ligand>
</feature>
<gene>
    <name evidence="6" type="ORF">PIOMA14_I_0733</name>
</gene>
<dbReference type="PANTHER" id="PTHR23407">
    <property type="entry name" value="ATPASE INHIBITOR/5-FORMYLTETRAHYDROFOLATE CYCLO-LIGASE"/>
    <property type="match status" value="1"/>
</dbReference>
<dbReference type="EMBL" id="AP014597">
    <property type="protein sequence ID" value="BAU17241.1"/>
    <property type="molecule type" value="Genomic_DNA"/>
</dbReference>
<keyword evidence="2 4" id="KW-0547">Nucleotide-binding</keyword>
<evidence type="ECO:0000256" key="5">
    <source>
        <dbReference type="RuleBase" id="RU361279"/>
    </source>
</evidence>
<feature type="binding site" evidence="4">
    <location>
        <position position="71"/>
    </location>
    <ligand>
        <name>substrate</name>
    </ligand>
</feature>
<evidence type="ECO:0000256" key="1">
    <source>
        <dbReference type="ARBA" id="ARBA00010638"/>
    </source>
</evidence>
<dbReference type="EC" id="6.3.3.2" evidence="5"/>
<evidence type="ECO:0000313" key="6">
    <source>
        <dbReference type="EMBL" id="BAU17241.1"/>
    </source>
</evidence>
<dbReference type="GO" id="GO:0046872">
    <property type="term" value="F:metal ion binding"/>
    <property type="evidence" value="ECO:0007669"/>
    <property type="project" value="UniProtKB-KW"/>
</dbReference>
<dbReference type="InterPro" id="IPR024185">
    <property type="entry name" value="FTHF_cligase-like_sf"/>
</dbReference>
<evidence type="ECO:0000256" key="3">
    <source>
        <dbReference type="ARBA" id="ARBA00022840"/>
    </source>
</evidence>
<accession>A0A0S3UI86</accession>
<keyword evidence="6" id="KW-0436">Ligase</keyword>
<reference evidence="6 7" key="1">
    <citation type="journal article" date="2016" name="DNA Res.">
        <title>The complete genome sequencing of Prevotella intermedia strain OMA14 and a subsequent fine-scale, intra-species genomic comparison reveal an unusual amplification of conjugative and mobile transposons and identify a novel Prevotella-lineage-specific repeat.</title>
        <authorList>
            <person name="Naito M."/>
            <person name="Ogura Y."/>
            <person name="Itoh T."/>
            <person name="Shoji M."/>
            <person name="Okamoto M."/>
            <person name="Hayashi T."/>
            <person name="Nakayama K."/>
        </authorList>
    </citation>
    <scope>NUCLEOTIDE SEQUENCE [LARGE SCALE GENOMIC DNA]</scope>
    <source>
        <strain evidence="6 7">OMA14</strain>
    </source>
</reference>
<keyword evidence="5" id="KW-0479">Metal-binding</keyword>
<dbReference type="Pfam" id="PF01812">
    <property type="entry name" value="5-FTHF_cyc-lig"/>
    <property type="match status" value="1"/>
</dbReference>
<dbReference type="STRING" id="28131.BWX40_05000"/>
<dbReference type="PANTHER" id="PTHR23407:SF1">
    <property type="entry name" value="5-FORMYLTETRAHYDROFOLATE CYCLO-LIGASE"/>
    <property type="match status" value="1"/>
</dbReference>
<keyword evidence="3 4" id="KW-0067">ATP-binding</keyword>
<dbReference type="Proteomes" id="UP000217431">
    <property type="component" value="Chromosome I"/>
</dbReference>
<dbReference type="GO" id="GO:0009396">
    <property type="term" value="P:folic acid-containing compound biosynthetic process"/>
    <property type="evidence" value="ECO:0007669"/>
    <property type="project" value="TreeGrafter"/>
</dbReference>
<evidence type="ECO:0000256" key="4">
    <source>
        <dbReference type="PIRSR" id="PIRSR006806-1"/>
    </source>
</evidence>
<dbReference type="GO" id="GO:0035999">
    <property type="term" value="P:tetrahydrofolate interconversion"/>
    <property type="evidence" value="ECO:0007669"/>
    <property type="project" value="TreeGrafter"/>
</dbReference>
<dbReference type="InterPro" id="IPR037171">
    <property type="entry name" value="NagB/RpiA_transferase-like"/>
</dbReference>
<evidence type="ECO:0000256" key="2">
    <source>
        <dbReference type="ARBA" id="ARBA00022741"/>
    </source>
</evidence>
<name>A0A0S3UI86_PREIN</name>
<dbReference type="AlphaFoldDB" id="A0A0S3UI86"/>
<protein>
    <recommendedName>
        <fullName evidence="5">5-formyltetrahydrofolate cyclo-ligase</fullName>
        <ecNumber evidence="5">6.3.3.2</ecNumber>
    </recommendedName>
</protein>
<feature type="binding site" evidence="4">
    <location>
        <begin position="147"/>
        <end position="155"/>
    </location>
    <ligand>
        <name>ATP</name>
        <dbReference type="ChEBI" id="CHEBI:30616"/>
    </ligand>
</feature>
<comment type="catalytic activity">
    <reaction evidence="5">
        <text>(6S)-5-formyl-5,6,7,8-tetrahydrofolate + ATP = (6R)-5,10-methenyltetrahydrofolate + ADP + phosphate</text>
        <dbReference type="Rhea" id="RHEA:10488"/>
        <dbReference type="ChEBI" id="CHEBI:30616"/>
        <dbReference type="ChEBI" id="CHEBI:43474"/>
        <dbReference type="ChEBI" id="CHEBI:57455"/>
        <dbReference type="ChEBI" id="CHEBI:57457"/>
        <dbReference type="ChEBI" id="CHEBI:456216"/>
        <dbReference type="EC" id="6.3.3.2"/>
    </reaction>
</comment>
<dbReference type="Gene3D" id="3.40.50.10420">
    <property type="entry name" value="NagB/RpiA/CoA transferase-like"/>
    <property type="match status" value="1"/>
</dbReference>
<dbReference type="InterPro" id="IPR002698">
    <property type="entry name" value="FTHF_cligase"/>
</dbReference>
<evidence type="ECO:0000313" key="7">
    <source>
        <dbReference type="Proteomes" id="UP000217431"/>
    </source>
</evidence>
<dbReference type="NCBIfam" id="TIGR02727">
    <property type="entry name" value="MTHFS_bact"/>
    <property type="match status" value="1"/>
</dbReference>
<dbReference type="PIRSF" id="PIRSF006806">
    <property type="entry name" value="FTHF_cligase"/>
    <property type="match status" value="1"/>
</dbReference>
<dbReference type="GO" id="GO:0005524">
    <property type="term" value="F:ATP binding"/>
    <property type="evidence" value="ECO:0007669"/>
    <property type="project" value="UniProtKB-KW"/>
</dbReference>
<keyword evidence="5" id="KW-0460">Magnesium</keyword>